<evidence type="ECO:0000313" key="2">
    <source>
        <dbReference type="Proteomes" id="UP001163603"/>
    </source>
</evidence>
<evidence type="ECO:0000313" key="1">
    <source>
        <dbReference type="EMBL" id="KAJ0047873.1"/>
    </source>
</evidence>
<accession>A0ACC0Z9Z1</accession>
<protein>
    <submittedName>
        <fullName evidence="1">Uncharacterized protein</fullName>
    </submittedName>
</protein>
<reference evidence="2" key="1">
    <citation type="journal article" date="2023" name="G3 (Bethesda)">
        <title>Genome assembly and association tests identify interacting loci associated with vigor, precocity, and sex in interspecific pistachio rootstocks.</title>
        <authorList>
            <person name="Palmer W."/>
            <person name="Jacygrad E."/>
            <person name="Sagayaradj S."/>
            <person name="Cavanaugh K."/>
            <person name="Han R."/>
            <person name="Bertier L."/>
            <person name="Beede B."/>
            <person name="Kafkas S."/>
            <person name="Golino D."/>
            <person name="Preece J."/>
            <person name="Michelmore R."/>
        </authorList>
    </citation>
    <scope>NUCLEOTIDE SEQUENCE [LARGE SCALE GENOMIC DNA]</scope>
</reference>
<name>A0ACC0Z9Z1_9ROSI</name>
<gene>
    <name evidence="1" type="ORF">Pint_15909</name>
</gene>
<keyword evidence="2" id="KW-1185">Reference proteome</keyword>
<proteinExistence type="predicted"/>
<dbReference type="EMBL" id="CM047737">
    <property type="protein sequence ID" value="KAJ0047873.1"/>
    <property type="molecule type" value="Genomic_DNA"/>
</dbReference>
<comment type="caution">
    <text evidence="1">The sequence shown here is derived from an EMBL/GenBank/DDBJ whole genome shotgun (WGS) entry which is preliminary data.</text>
</comment>
<sequence>MAMALASKALLLVLNLLFFTLVSANYGPCSPPEPKNKKHHKHCPRNALKLGVCASVLGGLGQVVVGGPPKIPCCSILDGLIDLEAAVCLCTAIKANILGFNLNFPVSLSLVLDYCGKKAPSGFDCS</sequence>
<dbReference type="Proteomes" id="UP001163603">
    <property type="component" value="Chromosome 2"/>
</dbReference>
<organism evidence="1 2">
    <name type="scientific">Pistacia integerrima</name>
    <dbReference type="NCBI Taxonomy" id="434235"/>
    <lineage>
        <taxon>Eukaryota</taxon>
        <taxon>Viridiplantae</taxon>
        <taxon>Streptophyta</taxon>
        <taxon>Embryophyta</taxon>
        <taxon>Tracheophyta</taxon>
        <taxon>Spermatophyta</taxon>
        <taxon>Magnoliopsida</taxon>
        <taxon>eudicotyledons</taxon>
        <taxon>Gunneridae</taxon>
        <taxon>Pentapetalae</taxon>
        <taxon>rosids</taxon>
        <taxon>malvids</taxon>
        <taxon>Sapindales</taxon>
        <taxon>Anacardiaceae</taxon>
        <taxon>Pistacia</taxon>
    </lineage>
</organism>